<keyword evidence="14" id="KW-1185">Reference proteome</keyword>
<dbReference type="GO" id="GO:0005024">
    <property type="term" value="F:transforming growth factor beta receptor activity"/>
    <property type="evidence" value="ECO:0007669"/>
    <property type="project" value="TreeGrafter"/>
</dbReference>
<dbReference type="InterPro" id="IPR055356">
    <property type="entry name" value="ZP-N"/>
</dbReference>
<feature type="transmembrane region" description="Helical" evidence="11">
    <location>
        <begin position="778"/>
        <end position="800"/>
    </location>
</feature>
<dbReference type="GO" id="GO:0005539">
    <property type="term" value="F:glycosaminoglycan binding"/>
    <property type="evidence" value="ECO:0007669"/>
    <property type="project" value="TreeGrafter"/>
</dbReference>
<evidence type="ECO:0000259" key="12">
    <source>
        <dbReference type="PROSITE" id="PS51034"/>
    </source>
</evidence>
<sequence>MLNRADLFKSESVAGCKNGLLPMMPCVLTPVTESHPVQALLESFIVLSGCASKGSASQAQEVHIVNMKCAVEDGCQDEKQVTLHLSPILTIAIHQKPLVFILNSPHSLTWELKTERLTAGISRSFFVSQGSSVKYETGDISLTSQTNERDLPSDNEQLLQWAHKTYGGVTSFIEVTFSKDVYIKVGEDPAFPSACKIEKDFLSLNYLASYLQIQPAQGCMPSMATEERAVHIIELDSPSSTSYSSYQVDIVVDIRPFHPDVKLVKNIVLILKCKPAVNWVIKAHDIHGMLEVVSPNSIRFGKESDKSLIKNKLVIPTIPSTKENLVKWALDNKYFPVSSFTSAPVANRFNIRLLNDMEMNDENEHTIPPELTDLLRLNNPEGRLPSLSDGFPYVMPNDRGRNRKSDDEETDMLAKLPVINGMPQEPEEAQGNVNVALSVKCDHETMVAAIEKDSFQANGFIGAELTLLDQSCRATENATHFILKSSLTGCGTQLNIDSLNIVYYNTIVIQLSPATEGSGWSSDYEDMESGDSPFPGDTEETEIGPPYFKRHEIVVFNCTVPHDTDSPPDLFPLGSQDSIMSNVTFNMDLYKTDLFMKPIQTLFSVAENGQVYVEVSVTKEDKELGFGIHTCFISPYSNPDITPDYTIIENICPKDESVKFYKVKRTSFPMLQEQTDKKRFSFMFKSMFNTSLLFLHCDVTLCSSGDREVNGLPKCIDPEEACTLLNFRMIMAMMHNKKTFTKPLVVVSDVDAAKDQSVNGKSPSVPQPIFYGLDTPTVVGIAFAAFIIGALLTGALWYIYSHTGNFKPQESKVIQQEDSGSPPPRQLQKTAVRHTVLEAHKAPPVPATAPPNQSHRKTEDQREGQRFKVAVY</sequence>
<dbReference type="InterPro" id="IPR001507">
    <property type="entry name" value="ZP_dom"/>
</dbReference>
<evidence type="ECO:0000256" key="11">
    <source>
        <dbReference type="SAM" id="Phobius"/>
    </source>
</evidence>
<dbReference type="Pfam" id="PF00100">
    <property type="entry name" value="Zona_pellucida"/>
    <property type="match status" value="1"/>
</dbReference>
<dbReference type="Gene3D" id="2.60.40.3210">
    <property type="entry name" value="Zona pellucida, ZP-N domain"/>
    <property type="match status" value="1"/>
</dbReference>
<keyword evidence="6 11" id="KW-1133">Transmembrane helix</keyword>
<reference evidence="13" key="1">
    <citation type="submission" date="2025-08" db="UniProtKB">
        <authorList>
            <consortium name="Ensembl"/>
        </authorList>
    </citation>
    <scope>IDENTIFICATION</scope>
</reference>
<gene>
    <name evidence="13" type="primary">TGFBR3</name>
</gene>
<evidence type="ECO:0000256" key="4">
    <source>
        <dbReference type="ARBA" id="ARBA00022692"/>
    </source>
</evidence>
<evidence type="ECO:0000256" key="9">
    <source>
        <dbReference type="ARBA" id="ARBA00023180"/>
    </source>
</evidence>
<evidence type="ECO:0000256" key="5">
    <source>
        <dbReference type="ARBA" id="ARBA00022729"/>
    </source>
</evidence>
<evidence type="ECO:0000256" key="8">
    <source>
        <dbReference type="ARBA" id="ARBA00023157"/>
    </source>
</evidence>
<dbReference type="GO" id="GO:0005114">
    <property type="term" value="F:type II transforming growth factor beta receptor binding"/>
    <property type="evidence" value="ECO:0007669"/>
    <property type="project" value="TreeGrafter"/>
</dbReference>
<dbReference type="GO" id="GO:0016477">
    <property type="term" value="P:cell migration"/>
    <property type="evidence" value="ECO:0007669"/>
    <property type="project" value="TreeGrafter"/>
</dbReference>
<dbReference type="Pfam" id="PF23344">
    <property type="entry name" value="ZP-N"/>
    <property type="match status" value="1"/>
</dbReference>
<reference evidence="13" key="2">
    <citation type="submission" date="2025-09" db="UniProtKB">
        <authorList>
            <consortium name="Ensembl"/>
        </authorList>
    </citation>
    <scope>IDENTIFICATION</scope>
</reference>
<dbReference type="AlphaFoldDB" id="A0A8C5R2D2"/>
<dbReference type="GO" id="GO:0050431">
    <property type="term" value="F:transforming growth factor beta binding"/>
    <property type="evidence" value="ECO:0007669"/>
    <property type="project" value="TreeGrafter"/>
</dbReference>
<dbReference type="GeneTree" id="ENSGT00530000063861"/>
<dbReference type="InterPro" id="IPR058899">
    <property type="entry name" value="TGFBR3/Endoglin-like_N"/>
</dbReference>
<dbReference type="OrthoDB" id="6420824at2759"/>
<dbReference type="InterPro" id="IPR042235">
    <property type="entry name" value="ZP-C_dom"/>
</dbReference>
<feature type="domain" description="ZP" evidence="12">
    <location>
        <begin position="440"/>
        <end position="722"/>
    </location>
</feature>
<dbReference type="PANTHER" id="PTHR14002:SF45">
    <property type="entry name" value="ZP DOMAIN-CONTAINING PROTEIN"/>
    <property type="match status" value="1"/>
</dbReference>
<keyword evidence="7 11" id="KW-0472">Membrane</keyword>
<evidence type="ECO:0000256" key="6">
    <source>
        <dbReference type="ARBA" id="ARBA00022989"/>
    </source>
</evidence>
<organism evidence="13 14">
    <name type="scientific">Leptobrachium leishanense</name>
    <name type="common">Leishan spiny toad</name>
    <dbReference type="NCBI Taxonomy" id="445787"/>
    <lineage>
        <taxon>Eukaryota</taxon>
        <taxon>Metazoa</taxon>
        <taxon>Chordata</taxon>
        <taxon>Craniata</taxon>
        <taxon>Vertebrata</taxon>
        <taxon>Euteleostomi</taxon>
        <taxon>Amphibia</taxon>
        <taxon>Batrachia</taxon>
        <taxon>Anura</taxon>
        <taxon>Pelobatoidea</taxon>
        <taxon>Megophryidae</taxon>
        <taxon>Leptobrachium</taxon>
    </lineage>
</organism>
<evidence type="ECO:0000313" key="13">
    <source>
        <dbReference type="Ensembl" id="ENSLLEP00000045908.1"/>
    </source>
</evidence>
<dbReference type="SMART" id="SM00241">
    <property type="entry name" value="ZP"/>
    <property type="match status" value="1"/>
</dbReference>
<dbReference type="Pfam" id="PF26060">
    <property type="entry name" value="TGFBR3_N"/>
    <property type="match status" value="2"/>
</dbReference>
<evidence type="ECO:0000256" key="3">
    <source>
        <dbReference type="ARBA" id="ARBA00022553"/>
    </source>
</evidence>
<feature type="region of interest" description="Disordered" evidence="10">
    <location>
        <begin position="387"/>
        <end position="408"/>
    </location>
</feature>
<keyword evidence="9" id="KW-0325">Glycoprotein</keyword>
<dbReference type="PANTHER" id="PTHR14002">
    <property type="entry name" value="ENDOGLIN/TGF-BETA RECEPTOR TYPE III"/>
    <property type="match status" value="1"/>
</dbReference>
<name>A0A8C5R2D2_9ANUR</name>
<dbReference type="Ensembl" id="ENSLLET00000047740.1">
    <property type="protein sequence ID" value="ENSLLEP00000045908.1"/>
    <property type="gene ID" value="ENSLLEG00000029035.1"/>
</dbReference>
<evidence type="ECO:0000313" key="14">
    <source>
        <dbReference type="Proteomes" id="UP000694569"/>
    </source>
</evidence>
<feature type="compositionally biased region" description="Basic and acidic residues" evidence="10">
    <location>
        <begin position="856"/>
        <end position="866"/>
    </location>
</feature>
<dbReference type="Gene3D" id="2.60.40.4100">
    <property type="entry name" value="Zona pellucida, ZP-C domain"/>
    <property type="match status" value="1"/>
</dbReference>
<feature type="region of interest" description="Disordered" evidence="10">
    <location>
        <begin position="517"/>
        <end position="536"/>
    </location>
</feature>
<keyword evidence="4 11" id="KW-0812">Transmembrane</keyword>
<keyword evidence="8" id="KW-1015">Disulfide bond</keyword>
<proteinExistence type="predicted"/>
<evidence type="ECO:0000256" key="7">
    <source>
        <dbReference type="ARBA" id="ARBA00023136"/>
    </source>
</evidence>
<dbReference type="GO" id="GO:0007179">
    <property type="term" value="P:transforming growth factor beta receptor signaling pathway"/>
    <property type="evidence" value="ECO:0007669"/>
    <property type="project" value="TreeGrafter"/>
</dbReference>
<evidence type="ECO:0000256" key="10">
    <source>
        <dbReference type="SAM" id="MobiDB-lite"/>
    </source>
</evidence>
<keyword evidence="3" id="KW-0597">Phosphoprotein</keyword>
<dbReference type="Proteomes" id="UP000694569">
    <property type="component" value="Unplaced"/>
</dbReference>
<protein>
    <submittedName>
        <fullName evidence="13">Transforming growth factor beta receptor 3</fullName>
    </submittedName>
</protein>
<dbReference type="InterPro" id="IPR055355">
    <property type="entry name" value="ZP-C"/>
</dbReference>
<keyword evidence="5" id="KW-0732">Signal</keyword>
<dbReference type="PROSITE" id="PS51034">
    <property type="entry name" value="ZP_2"/>
    <property type="match status" value="1"/>
</dbReference>
<keyword evidence="2" id="KW-1003">Cell membrane</keyword>
<dbReference type="GO" id="GO:0017015">
    <property type="term" value="P:regulation of transforming growth factor beta receptor signaling pathway"/>
    <property type="evidence" value="ECO:0007669"/>
    <property type="project" value="TreeGrafter"/>
</dbReference>
<dbReference type="GO" id="GO:0001837">
    <property type="term" value="P:epithelial to mesenchymal transition"/>
    <property type="evidence" value="ECO:0007669"/>
    <property type="project" value="TreeGrafter"/>
</dbReference>
<evidence type="ECO:0000256" key="2">
    <source>
        <dbReference type="ARBA" id="ARBA00022475"/>
    </source>
</evidence>
<accession>A0A8C5R2D2</accession>
<comment type="subcellular location">
    <subcellularLocation>
        <location evidence="1">Cell membrane</location>
        <topology evidence="1">Single-pass type I membrane protein</topology>
    </subcellularLocation>
</comment>
<evidence type="ECO:0000256" key="1">
    <source>
        <dbReference type="ARBA" id="ARBA00004251"/>
    </source>
</evidence>
<feature type="region of interest" description="Disordered" evidence="10">
    <location>
        <begin position="837"/>
        <end position="872"/>
    </location>
</feature>